<keyword evidence="2" id="KW-0489">Methyltransferase</keyword>
<dbReference type="EMBL" id="JAHHGZ010000002">
    <property type="protein sequence ID" value="MBW4666332.1"/>
    <property type="molecule type" value="Genomic_DNA"/>
</dbReference>
<reference evidence="2" key="2">
    <citation type="journal article" date="2022" name="Microbiol. Resour. Announc.">
        <title>Metagenome Sequencing to Explore Phylogenomics of Terrestrial Cyanobacteria.</title>
        <authorList>
            <person name="Ward R.D."/>
            <person name="Stajich J.E."/>
            <person name="Johansen J.R."/>
            <person name="Huntemann M."/>
            <person name="Clum A."/>
            <person name="Foster B."/>
            <person name="Foster B."/>
            <person name="Roux S."/>
            <person name="Palaniappan K."/>
            <person name="Varghese N."/>
            <person name="Mukherjee S."/>
            <person name="Reddy T.B.K."/>
            <person name="Daum C."/>
            <person name="Copeland A."/>
            <person name="Chen I.A."/>
            <person name="Ivanova N.N."/>
            <person name="Kyrpides N.C."/>
            <person name="Shapiro N."/>
            <person name="Eloe-Fadrosh E.A."/>
            <person name="Pietrasiak N."/>
        </authorList>
    </citation>
    <scope>NUCLEOTIDE SEQUENCE</scope>
    <source>
        <strain evidence="2">GSE-NOS-MK-12-04C</strain>
    </source>
</reference>
<dbReference type="Proteomes" id="UP000729701">
    <property type="component" value="Unassembled WGS sequence"/>
</dbReference>
<evidence type="ECO:0000313" key="2">
    <source>
        <dbReference type="EMBL" id="MBW4666332.1"/>
    </source>
</evidence>
<dbReference type="SUPFAM" id="SSF53335">
    <property type="entry name" value="S-adenosyl-L-methionine-dependent methyltransferases"/>
    <property type="match status" value="1"/>
</dbReference>
<gene>
    <name evidence="2" type="ORF">KME60_02525</name>
</gene>
<evidence type="ECO:0000259" key="1">
    <source>
        <dbReference type="Pfam" id="PF13649"/>
    </source>
</evidence>
<organism evidence="2 3">
    <name type="scientific">Cyanomargarita calcarea GSE-NOS-MK-12-04C</name>
    <dbReference type="NCBI Taxonomy" id="2839659"/>
    <lineage>
        <taxon>Bacteria</taxon>
        <taxon>Bacillati</taxon>
        <taxon>Cyanobacteriota</taxon>
        <taxon>Cyanophyceae</taxon>
        <taxon>Nostocales</taxon>
        <taxon>Cyanomargaritaceae</taxon>
        <taxon>Cyanomargarita</taxon>
    </lineage>
</organism>
<proteinExistence type="predicted"/>
<dbReference type="Pfam" id="PF13649">
    <property type="entry name" value="Methyltransf_25"/>
    <property type="match status" value="1"/>
</dbReference>
<feature type="domain" description="Methyltransferase" evidence="1">
    <location>
        <begin position="49"/>
        <end position="147"/>
    </location>
</feature>
<comment type="caution">
    <text evidence="2">The sequence shown here is derived from an EMBL/GenBank/DDBJ whole genome shotgun (WGS) entry which is preliminary data.</text>
</comment>
<name>A0A951QHV3_9CYAN</name>
<keyword evidence="2" id="KW-0808">Transferase</keyword>
<dbReference type="AlphaFoldDB" id="A0A951QHV3"/>
<dbReference type="InterPro" id="IPR029063">
    <property type="entry name" value="SAM-dependent_MTases_sf"/>
</dbReference>
<dbReference type="CDD" id="cd02440">
    <property type="entry name" value="AdoMet_MTases"/>
    <property type="match status" value="1"/>
</dbReference>
<dbReference type="Gene3D" id="3.40.50.150">
    <property type="entry name" value="Vaccinia Virus protein VP39"/>
    <property type="match status" value="1"/>
</dbReference>
<accession>A0A951QHV3</accession>
<reference evidence="2" key="1">
    <citation type="submission" date="2021-05" db="EMBL/GenBank/DDBJ databases">
        <authorList>
            <person name="Pietrasiak N."/>
            <person name="Ward R."/>
            <person name="Stajich J.E."/>
            <person name="Kurbessoian T."/>
        </authorList>
    </citation>
    <scope>NUCLEOTIDE SEQUENCE</scope>
    <source>
        <strain evidence="2">GSE-NOS-MK-12-04C</strain>
    </source>
</reference>
<sequence length="235" mass="26430">MQNQKSSIIFDQERASSYDERFAKLAPLRDALHLLIHLVLSELPADARILCVGVGTGSELINLAQRFPEWQFTAVEPAAPMLDICRQRAEEYGIASRCTFHEGYLDSLPASPCFDAATCLLVSHFFVQLPERRNFFSQIASRVCPNGYLVSSDLSSDMSTPAYKSLLEVWLRMLKYSEVPAEEIEKFRASYGRDTAVLPPLEVESIIASSGFDTPVLFFQTLLIHAWYAKRTPLS</sequence>
<protein>
    <submittedName>
        <fullName evidence="2">Class I SAM-dependent methyltransferase</fullName>
    </submittedName>
</protein>
<dbReference type="InterPro" id="IPR041698">
    <property type="entry name" value="Methyltransf_25"/>
</dbReference>
<dbReference type="GO" id="GO:0032259">
    <property type="term" value="P:methylation"/>
    <property type="evidence" value="ECO:0007669"/>
    <property type="project" value="UniProtKB-KW"/>
</dbReference>
<dbReference type="GO" id="GO:0008168">
    <property type="term" value="F:methyltransferase activity"/>
    <property type="evidence" value="ECO:0007669"/>
    <property type="project" value="UniProtKB-KW"/>
</dbReference>
<evidence type="ECO:0000313" key="3">
    <source>
        <dbReference type="Proteomes" id="UP000729701"/>
    </source>
</evidence>